<dbReference type="KEGG" id="crw:CROST_047110"/>
<gene>
    <name evidence="1" type="ORF">CROST_047110</name>
</gene>
<sequence length="993" mass="109831">MSISQIKGYRIANGQITPDHLSSDFKLKENQLNLNYPTHDNSGDLTVEEKNTLTAMGNADKLHYHLGGGGGVQGIYTNEERDVQLLKLSMLVNSTKYGMDKSVKDMFKDDSSIYYGVKTAIAPNLVLHNADAEYPGVLNPNSDYSYALVYKTLYGKTNVINASSITTGGGTVNAVTIEAADVPPSNLGLEIYRCDGNVEKVIVDNENLSEWDNPFNLPISLDSSRKTSGLSSTKISLKGFGNGSSAQYVSTNLALNVGKTVLSTSTQLNTVITKNPPINYYIQINNRGNSNRIDLIWDKNPANIPLNYELYYTTEYVGSTTEVSVDWYPFNKLTKMKNMYNVPLSVSTDGTISDDFTSITGNSKFSNIFLFETVQNISAIKIVVNKVPQNCNLIDLRLWTEENSSMKFITHDFKTGQNFSNYNTLKVDVKSNGNHRNVALNLLNSQDTVTNPVTEYNAGTASTITNFTGQTVRMRVGDNTTRNRLGYDRIRFSIRPLPNQNLRIENCFITLDTRGHDHNINLADANSSQVVIPVTFNNGFNYYEGIPTGPIWCDWAYAPFPNQTIGAYVVTFSVVTGSLLYIGYEWAETYYTSQGQGMEAVGTWNGATPTVINPLYNYSYIEQLQIGQSNESILVLDNFNQAALERWHRHYVPMPGGTYAQNVQKLIVNFNNLVTDQDVLIDNISLSRTNDVVTEASTTIAASKGCLNPANVKNTDNSYFQSDLPPTLSAPKIIMFDFGNPISINKLLMYSGFLDNTPSNYAIQAAVNNNANVDDAYSSPNWITIKSVSIGEPGIPLEFTGTISDGIIYNQNTWDTHVCHKFDPITTPRIRIVIFQTINAGVVKLSNIRIFTAEDLGNFKKIIDVSNPVTNHQIFVDDGKPYTEDSPQAFNTTGSFNIYYDSINCLIKLIDTSQNGILYLNEISLQLFVTIVLSSQTVGDVSFYGSIDGGSSFEPIIVDTMHTFLKQSKSLILKAVFASSDAALSALAFLYTL</sequence>
<dbReference type="Proteomes" id="UP000190951">
    <property type="component" value="Plasmid p330"/>
</dbReference>
<name>A0A1S8L1N9_9CLOT</name>
<dbReference type="RefSeq" id="WP_077832530.1">
    <property type="nucleotide sequence ID" value="NZ_CP096984.1"/>
</dbReference>
<dbReference type="STRING" id="84029.CROST_31980"/>
<protein>
    <submittedName>
        <fullName evidence="1">Uncharacterized protein</fullName>
    </submittedName>
</protein>
<evidence type="ECO:0000313" key="1">
    <source>
        <dbReference type="EMBL" id="URZ13933.1"/>
    </source>
</evidence>
<dbReference type="AlphaFoldDB" id="A0A1S8L1N9"/>
<proteinExistence type="predicted"/>
<accession>A0A1S8L1N9</accession>
<keyword evidence="2" id="KW-1185">Reference proteome</keyword>
<reference evidence="1 2" key="1">
    <citation type="submission" date="2022-04" db="EMBL/GenBank/DDBJ databases">
        <title>Genome sequence of C. roseum typestrain.</title>
        <authorList>
            <person name="Poehlein A."/>
            <person name="Schoch T."/>
            <person name="Duerre P."/>
            <person name="Daniel R."/>
        </authorList>
    </citation>
    <scope>NUCLEOTIDE SEQUENCE [LARGE SCALE GENOMIC DNA]</scope>
    <source>
        <strain evidence="1 2">DSM 7320</strain>
        <plasmid evidence="1 2">p330</plasmid>
    </source>
</reference>
<evidence type="ECO:0000313" key="2">
    <source>
        <dbReference type="Proteomes" id="UP000190951"/>
    </source>
</evidence>
<keyword evidence="1" id="KW-0614">Plasmid</keyword>
<dbReference type="EMBL" id="CP096984">
    <property type="protein sequence ID" value="URZ13933.1"/>
    <property type="molecule type" value="Genomic_DNA"/>
</dbReference>
<organism evidence="1 2">
    <name type="scientific">Clostridium felsineum</name>
    <dbReference type="NCBI Taxonomy" id="36839"/>
    <lineage>
        <taxon>Bacteria</taxon>
        <taxon>Bacillati</taxon>
        <taxon>Bacillota</taxon>
        <taxon>Clostridia</taxon>
        <taxon>Eubacteriales</taxon>
        <taxon>Clostridiaceae</taxon>
        <taxon>Clostridium</taxon>
    </lineage>
</organism>
<geneLocation type="plasmid" evidence="1 2">
    <name>p330</name>
</geneLocation>